<evidence type="ECO:0000313" key="10">
    <source>
        <dbReference type="Proteomes" id="UP001589813"/>
    </source>
</evidence>
<comment type="caution">
    <text evidence="9">The sequence shown here is derived from an EMBL/GenBank/DDBJ whole genome shotgun (WGS) entry which is preliminary data.</text>
</comment>
<dbReference type="Proteomes" id="UP001589813">
    <property type="component" value="Unassembled WGS sequence"/>
</dbReference>
<accession>A0ABV6BD34</accession>
<dbReference type="Pfam" id="PF01757">
    <property type="entry name" value="Acyl_transf_3"/>
    <property type="match status" value="1"/>
</dbReference>
<protein>
    <submittedName>
        <fullName evidence="9">Acyltransferase</fullName>
    </submittedName>
</protein>
<feature type="transmembrane region" description="Helical" evidence="7">
    <location>
        <begin position="209"/>
        <end position="228"/>
    </location>
</feature>
<evidence type="ECO:0000256" key="3">
    <source>
        <dbReference type="ARBA" id="ARBA00022475"/>
    </source>
</evidence>
<evidence type="ECO:0000256" key="4">
    <source>
        <dbReference type="ARBA" id="ARBA00022692"/>
    </source>
</evidence>
<evidence type="ECO:0000256" key="2">
    <source>
        <dbReference type="ARBA" id="ARBA00007400"/>
    </source>
</evidence>
<feature type="transmembrane region" description="Helical" evidence="7">
    <location>
        <begin position="120"/>
        <end position="142"/>
    </location>
</feature>
<reference evidence="9 10" key="1">
    <citation type="submission" date="2024-09" db="EMBL/GenBank/DDBJ databases">
        <authorList>
            <person name="Sun Q."/>
            <person name="Mori K."/>
        </authorList>
    </citation>
    <scope>NUCLEOTIDE SEQUENCE [LARGE SCALE GENOMIC DNA]</scope>
    <source>
        <strain evidence="9 10">KCTC 23315</strain>
    </source>
</reference>
<keyword evidence="9" id="KW-0808">Transferase</keyword>
<dbReference type="InterPro" id="IPR002656">
    <property type="entry name" value="Acyl_transf_3_dom"/>
</dbReference>
<dbReference type="RefSeq" id="WP_377243257.1">
    <property type="nucleotide sequence ID" value="NZ_JBHLXP010000001.1"/>
</dbReference>
<evidence type="ECO:0000313" key="9">
    <source>
        <dbReference type="EMBL" id="MFC0048769.1"/>
    </source>
</evidence>
<keyword evidence="6 7" id="KW-0472">Membrane</keyword>
<name>A0ABV6BD34_9GAMM</name>
<dbReference type="GO" id="GO:0016746">
    <property type="term" value="F:acyltransferase activity"/>
    <property type="evidence" value="ECO:0007669"/>
    <property type="project" value="UniProtKB-KW"/>
</dbReference>
<evidence type="ECO:0000256" key="1">
    <source>
        <dbReference type="ARBA" id="ARBA00004651"/>
    </source>
</evidence>
<evidence type="ECO:0000256" key="6">
    <source>
        <dbReference type="ARBA" id="ARBA00023136"/>
    </source>
</evidence>
<sequence>MPNFDAIRLFATVAIVLLHTAANGVNRLPQGSPDWWLANVLDTACRAGVPLFLMLSGALLLNRSHQSATQFYHNRLHKLALPLLLWSLFYLLWSALKAQIKQQPYGFETAAEQLLAGAPYFHLWFIYMLAGVYLLLPLLRQFWQQLTPAQQTQFCWLTLILQQSLHGLYFLLALPEPPWPLWAIGYLPYLLLGAWLTRPQQAAAARSPLLVGVMLLLLIGASALLYYWQREAGLSEPFYYSYHRMSLPVLLCALLLWQLLRPLPPLRSRLLQAIRRHSLGIYCAHPLFLDLTEFGRQQLAQAGIQVTLPYAGQLLLQVSLVFGASLGLCLCYQYAQRSWQQRQR</sequence>
<evidence type="ECO:0000259" key="8">
    <source>
        <dbReference type="Pfam" id="PF01757"/>
    </source>
</evidence>
<feature type="transmembrane region" description="Helical" evidence="7">
    <location>
        <begin position="154"/>
        <end position="173"/>
    </location>
</feature>
<feature type="transmembrane region" description="Helical" evidence="7">
    <location>
        <begin position="179"/>
        <end position="197"/>
    </location>
</feature>
<dbReference type="PANTHER" id="PTHR40074">
    <property type="entry name" value="O-ACETYLTRANSFERASE WECH"/>
    <property type="match status" value="1"/>
</dbReference>
<feature type="transmembrane region" description="Helical" evidence="7">
    <location>
        <begin position="40"/>
        <end position="61"/>
    </location>
</feature>
<gene>
    <name evidence="9" type="ORF">ACFFJP_10780</name>
</gene>
<feature type="domain" description="Acyltransferase 3" evidence="8">
    <location>
        <begin position="3"/>
        <end position="330"/>
    </location>
</feature>
<feature type="transmembrane region" description="Helical" evidence="7">
    <location>
        <begin position="81"/>
        <end position="100"/>
    </location>
</feature>
<keyword evidence="9" id="KW-0012">Acyltransferase</keyword>
<dbReference type="EMBL" id="JBHLXP010000001">
    <property type="protein sequence ID" value="MFC0048769.1"/>
    <property type="molecule type" value="Genomic_DNA"/>
</dbReference>
<evidence type="ECO:0000256" key="5">
    <source>
        <dbReference type="ARBA" id="ARBA00022989"/>
    </source>
</evidence>
<evidence type="ECO:0000256" key="7">
    <source>
        <dbReference type="SAM" id="Phobius"/>
    </source>
</evidence>
<comment type="subcellular location">
    <subcellularLocation>
        <location evidence="1">Cell membrane</location>
        <topology evidence="1">Multi-pass membrane protein</topology>
    </subcellularLocation>
</comment>
<keyword evidence="5 7" id="KW-1133">Transmembrane helix</keyword>
<keyword evidence="4 7" id="KW-0812">Transmembrane</keyword>
<proteinExistence type="inferred from homology"/>
<organism evidence="9 10">
    <name type="scientific">Rheinheimera tilapiae</name>
    <dbReference type="NCBI Taxonomy" id="875043"/>
    <lineage>
        <taxon>Bacteria</taxon>
        <taxon>Pseudomonadati</taxon>
        <taxon>Pseudomonadota</taxon>
        <taxon>Gammaproteobacteria</taxon>
        <taxon>Chromatiales</taxon>
        <taxon>Chromatiaceae</taxon>
        <taxon>Rheinheimera</taxon>
    </lineage>
</organism>
<dbReference type="PANTHER" id="PTHR40074:SF2">
    <property type="entry name" value="O-ACETYLTRANSFERASE WECH"/>
    <property type="match status" value="1"/>
</dbReference>
<keyword evidence="3" id="KW-1003">Cell membrane</keyword>
<feature type="transmembrane region" description="Helical" evidence="7">
    <location>
        <begin position="314"/>
        <end position="335"/>
    </location>
</feature>
<keyword evidence="10" id="KW-1185">Reference proteome</keyword>
<comment type="similarity">
    <text evidence="2">Belongs to the acyltransferase 3 family.</text>
</comment>